<sequence length="319" mass="36097">MAREWYGCIFADEFRELYDMATTQPFKACKQPFSKIGPLRDHLKRCHSPIYNCVKCQARCAGRDPTDFIEAHSIGHVCQKNGAPVTSFHPYIMTTEQYKRYSGVDFRNKFVWGGQRYVARAGLSLGTEVEIIRRSIWPLKGDKPEPRLALSIPMDRWNERQTLAGVRPTAPSSLPALLRQHVYQPPESSIQRRALLDSGYGSSEGNTRGMRKLATSRSELQSGQQHLQQGGAYMNAFTSGVGSKFSDDSILNSATAIESMNTEYPQDLDDEQIMEDEPVNNDLIDNGPESYTDAEWHYLFRTFTHLADLAENQDAEPFV</sequence>
<gene>
    <name evidence="2" type="ORF">D7B24_002323</name>
</gene>
<comment type="caution">
    <text evidence="2">The sequence shown here is derived from an EMBL/GenBank/DDBJ whole genome shotgun (WGS) entry which is preliminary data.</text>
</comment>
<accession>A0A3M9XYM0</accession>
<dbReference type="GeneID" id="39606012"/>
<dbReference type="Proteomes" id="UP000267145">
    <property type="component" value="Unassembled WGS sequence"/>
</dbReference>
<evidence type="ECO:0000313" key="3">
    <source>
        <dbReference type="Proteomes" id="UP000267145"/>
    </source>
</evidence>
<evidence type="ECO:0000256" key="1">
    <source>
        <dbReference type="SAM" id="MobiDB-lite"/>
    </source>
</evidence>
<reference evidence="2 3" key="1">
    <citation type="submission" date="2018-10" db="EMBL/GenBank/DDBJ databases">
        <title>Genome sequence of Verticillium nonalfalfae VnAa140.</title>
        <authorList>
            <person name="Stajich J.E."/>
            <person name="Kasson M.T."/>
        </authorList>
    </citation>
    <scope>NUCLEOTIDE SEQUENCE [LARGE SCALE GENOMIC DNA]</scope>
    <source>
        <strain evidence="2 3">VnAa140</strain>
    </source>
</reference>
<evidence type="ECO:0000313" key="2">
    <source>
        <dbReference type="EMBL" id="RNJ53131.1"/>
    </source>
</evidence>
<name>A0A3M9XYM0_9PEZI</name>
<feature type="region of interest" description="Disordered" evidence="1">
    <location>
        <begin position="198"/>
        <end position="227"/>
    </location>
</feature>
<proteinExistence type="predicted"/>
<dbReference type="AlphaFoldDB" id="A0A3M9XYM0"/>
<dbReference type="EMBL" id="RBVV01000155">
    <property type="protein sequence ID" value="RNJ53131.1"/>
    <property type="molecule type" value="Genomic_DNA"/>
</dbReference>
<protein>
    <submittedName>
        <fullName evidence="2">Uncharacterized protein</fullName>
    </submittedName>
</protein>
<dbReference type="RefSeq" id="XP_028491289.1">
    <property type="nucleotide sequence ID" value="XM_028636533.1"/>
</dbReference>
<organism evidence="2 3">
    <name type="scientific">Verticillium nonalfalfae</name>
    <dbReference type="NCBI Taxonomy" id="1051616"/>
    <lineage>
        <taxon>Eukaryota</taxon>
        <taxon>Fungi</taxon>
        <taxon>Dikarya</taxon>
        <taxon>Ascomycota</taxon>
        <taxon>Pezizomycotina</taxon>
        <taxon>Sordariomycetes</taxon>
        <taxon>Hypocreomycetidae</taxon>
        <taxon>Glomerellales</taxon>
        <taxon>Plectosphaerellaceae</taxon>
        <taxon>Verticillium</taxon>
    </lineage>
</organism>
<keyword evidence="3" id="KW-1185">Reference proteome</keyword>